<evidence type="ECO:0000256" key="1">
    <source>
        <dbReference type="ARBA" id="ARBA00003907"/>
    </source>
</evidence>
<proteinExistence type="inferred from homology"/>
<name>A0A1H1YIC0_9ACTN</name>
<gene>
    <name evidence="7" type="ORF">SAMN04489812_4598</name>
</gene>
<evidence type="ECO:0000256" key="4">
    <source>
        <dbReference type="ARBA" id="ARBA00022679"/>
    </source>
</evidence>
<dbReference type="AlphaFoldDB" id="A0A1H1YIC0"/>
<organism evidence="7 8">
    <name type="scientific">Microlunatus soli</name>
    <dbReference type="NCBI Taxonomy" id="630515"/>
    <lineage>
        <taxon>Bacteria</taxon>
        <taxon>Bacillati</taxon>
        <taxon>Actinomycetota</taxon>
        <taxon>Actinomycetes</taxon>
        <taxon>Propionibacteriales</taxon>
        <taxon>Propionibacteriaceae</taxon>
        <taxon>Microlunatus</taxon>
    </lineage>
</organism>
<keyword evidence="4 7" id="KW-0808">Transferase</keyword>
<dbReference type="InterPro" id="IPR007213">
    <property type="entry name" value="Ppm1/Ppm2/Tcmp"/>
</dbReference>
<dbReference type="InterPro" id="IPR029063">
    <property type="entry name" value="SAM-dependent_MTases_sf"/>
</dbReference>
<dbReference type="Proteomes" id="UP000199103">
    <property type="component" value="Chromosome I"/>
</dbReference>
<dbReference type="SUPFAM" id="SSF53335">
    <property type="entry name" value="S-adenosyl-L-methionine-dependent methyltransferases"/>
    <property type="match status" value="1"/>
</dbReference>
<dbReference type="GO" id="GO:0008168">
    <property type="term" value="F:methyltransferase activity"/>
    <property type="evidence" value="ECO:0007669"/>
    <property type="project" value="UniProtKB-UniRule"/>
</dbReference>
<dbReference type="PANTHER" id="PTHR43619:SF2">
    <property type="entry name" value="S-ADENOSYL-L-METHIONINE-DEPENDENT METHYLTRANSFERASES SUPERFAMILY PROTEIN"/>
    <property type="match status" value="1"/>
</dbReference>
<evidence type="ECO:0000256" key="5">
    <source>
        <dbReference type="ARBA" id="ARBA00022691"/>
    </source>
</evidence>
<dbReference type="GO" id="GO:0032259">
    <property type="term" value="P:methylation"/>
    <property type="evidence" value="ECO:0007669"/>
    <property type="project" value="UniProtKB-KW"/>
</dbReference>
<evidence type="ECO:0000313" key="7">
    <source>
        <dbReference type="EMBL" id="SDT21210.1"/>
    </source>
</evidence>
<evidence type="ECO:0000313" key="8">
    <source>
        <dbReference type="Proteomes" id="UP000199103"/>
    </source>
</evidence>
<keyword evidence="8" id="KW-1185">Reference proteome</keyword>
<reference evidence="7 8" key="1">
    <citation type="submission" date="2016-10" db="EMBL/GenBank/DDBJ databases">
        <authorList>
            <person name="de Groot N.N."/>
        </authorList>
    </citation>
    <scope>NUCLEOTIDE SEQUENCE [LARGE SCALE GENOMIC DNA]</scope>
    <source>
        <strain evidence="7 8">DSM 21800</strain>
    </source>
</reference>
<dbReference type="STRING" id="630515.SAMN04489812_4598"/>
<protein>
    <recommendedName>
        <fullName evidence="6">S-adenosyl-L-methionine-dependent methyltransferase</fullName>
        <ecNumber evidence="6">2.1.1.-</ecNumber>
    </recommendedName>
</protein>
<dbReference type="Pfam" id="PF04072">
    <property type="entry name" value="LCM"/>
    <property type="match status" value="1"/>
</dbReference>
<dbReference type="NCBIfam" id="TIGR00027">
    <property type="entry name" value="mthyl_TIGR00027"/>
    <property type="match status" value="1"/>
</dbReference>
<comment type="similarity">
    <text evidence="2 6">Belongs to the UPF0677 family.</text>
</comment>
<comment type="function">
    <text evidence="1 6">Exhibits S-adenosyl-L-methionine-dependent methyltransferase activity.</text>
</comment>
<dbReference type="Gene3D" id="3.40.50.150">
    <property type="entry name" value="Vaccinia Virus protein VP39"/>
    <property type="match status" value="1"/>
</dbReference>
<evidence type="ECO:0000256" key="3">
    <source>
        <dbReference type="ARBA" id="ARBA00022603"/>
    </source>
</evidence>
<evidence type="ECO:0000256" key="2">
    <source>
        <dbReference type="ARBA" id="ARBA00008138"/>
    </source>
</evidence>
<dbReference type="PANTHER" id="PTHR43619">
    <property type="entry name" value="S-ADENOSYL-L-METHIONINE-DEPENDENT METHYLTRANSFERASE YKTD-RELATED"/>
    <property type="match status" value="1"/>
</dbReference>
<keyword evidence="3 6" id="KW-0489">Methyltransferase</keyword>
<dbReference type="InterPro" id="IPR011610">
    <property type="entry name" value="SAM_mthyl_Trfase_ML2640-like"/>
</dbReference>
<dbReference type="OrthoDB" id="9806164at2"/>
<dbReference type="EMBL" id="LT629772">
    <property type="protein sequence ID" value="SDT21210.1"/>
    <property type="molecule type" value="Genomic_DNA"/>
</dbReference>
<keyword evidence="5 6" id="KW-0949">S-adenosyl-L-methionine</keyword>
<evidence type="ECO:0000256" key="6">
    <source>
        <dbReference type="RuleBase" id="RU362030"/>
    </source>
</evidence>
<accession>A0A1H1YIC0</accession>
<sequence length="291" mass="31772">MRQVQQTAQGPMLIVALEQYEDRDHRIVDDPLAARMLPAAQRILVRALRPAPLRHLLINTTERIMPGSWGGFLARKRYADDAVTAATGAGIGQLVVLGAGLDTRAARLPDPNQVASYEVDLPRNSAAKRSRLEAALGRLPAGLHLVPIDFEADDLIETLTGAGFDPAAPAMFVWEGVTQYLTQPAVRATLTALASAAPGSRLIFTYILRSLIQGTDLHGADSLYRRFVAKNPIWHFGLEPADVTPLLAEFGWTAAEDIGPEDYAERYFAPAGRRLQAMEIERFVAAERVGQ</sequence>
<dbReference type="EC" id="2.1.1.-" evidence="6"/>